<dbReference type="AlphaFoldDB" id="A0A8J4Y5F6"/>
<gene>
    <name evidence="1" type="ORF">GWK47_048320</name>
</gene>
<protein>
    <submittedName>
        <fullName evidence="1">Uncharacterized protein</fullName>
    </submittedName>
</protein>
<dbReference type="EMBL" id="JACEEZ010012700">
    <property type="protein sequence ID" value="KAG0720538.1"/>
    <property type="molecule type" value="Genomic_DNA"/>
</dbReference>
<comment type="caution">
    <text evidence="1">The sequence shown here is derived from an EMBL/GenBank/DDBJ whole genome shotgun (WGS) entry which is preliminary data.</text>
</comment>
<name>A0A8J4Y5F6_CHIOP</name>
<evidence type="ECO:0000313" key="1">
    <source>
        <dbReference type="EMBL" id="KAG0720538.1"/>
    </source>
</evidence>
<accession>A0A8J4Y5F6</accession>
<organism evidence="1 2">
    <name type="scientific">Chionoecetes opilio</name>
    <name type="common">Atlantic snow crab</name>
    <name type="synonym">Cancer opilio</name>
    <dbReference type="NCBI Taxonomy" id="41210"/>
    <lineage>
        <taxon>Eukaryota</taxon>
        <taxon>Metazoa</taxon>
        <taxon>Ecdysozoa</taxon>
        <taxon>Arthropoda</taxon>
        <taxon>Crustacea</taxon>
        <taxon>Multicrustacea</taxon>
        <taxon>Malacostraca</taxon>
        <taxon>Eumalacostraca</taxon>
        <taxon>Eucarida</taxon>
        <taxon>Decapoda</taxon>
        <taxon>Pleocyemata</taxon>
        <taxon>Brachyura</taxon>
        <taxon>Eubrachyura</taxon>
        <taxon>Majoidea</taxon>
        <taxon>Majidae</taxon>
        <taxon>Chionoecetes</taxon>
    </lineage>
</organism>
<proteinExistence type="predicted"/>
<dbReference type="OrthoDB" id="10050977at2759"/>
<evidence type="ECO:0000313" key="2">
    <source>
        <dbReference type="Proteomes" id="UP000770661"/>
    </source>
</evidence>
<dbReference type="Proteomes" id="UP000770661">
    <property type="component" value="Unassembled WGS sequence"/>
</dbReference>
<sequence length="173" mass="19107">MYGVLSAARAVQLLSVDCPDLTQPGLACLGKTESGPAEPVTWIFIIRTSTIDMKLIQYMAMELFDDSSLWNTCLAKNTIKDEDYDEVPSSVWLGQSTVHPFRHGSTSLEGLQHLLEGEALRTLRPSATDGTNSTCISNQMGKELESWFSEKQKNKLLEQTIFLSLPVPPGICI</sequence>
<reference evidence="1" key="1">
    <citation type="submission" date="2020-07" db="EMBL/GenBank/DDBJ databases">
        <title>The High-quality genome of the commercially important snow crab, Chionoecetes opilio.</title>
        <authorList>
            <person name="Jeong J.-H."/>
            <person name="Ryu S."/>
        </authorList>
    </citation>
    <scope>NUCLEOTIDE SEQUENCE</scope>
    <source>
        <strain evidence="1">MADBK_172401_WGS</strain>
        <tissue evidence="1">Digestive gland</tissue>
    </source>
</reference>
<keyword evidence="2" id="KW-1185">Reference proteome</keyword>